<dbReference type="EMBL" id="JWZT01001748">
    <property type="protein sequence ID" value="KII71490.1"/>
    <property type="molecule type" value="Genomic_DNA"/>
</dbReference>
<gene>
    <name evidence="2" type="ORF">RF11_04035</name>
</gene>
<evidence type="ECO:0000313" key="2">
    <source>
        <dbReference type="EMBL" id="KII71490.1"/>
    </source>
</evidence>
<keyword evidence="1" id="KW-1133">Transmembrane helix</keyword>
<comment type="caution">
    <text evidence="2">The sequence shown here is derived from an EMBL/GenBank/DDBJ whole genome shotgun (WGS) entry which is preliminary data.</text>
</comment>
<feature type="transmembrane region" description="Helical" evidence="1">
    <location>
        <begin position="174"/>
        <end position="195"/>
    </location>
</feature>
<proteinExistence type="predicted"/>
<reference evidence="2 3" key="1">
    <citation type="journal article" date="2014" name="Genome Biol. Evol.">
        <title>The genome of the myxosporean Thelohanellus kitauei shows adaptations to nutrient acquisition within its fish host.</title>
        <authorList>
            <person name="Yang Y."/>
            <person name="Xiong J."/>
            <person name="Zhou Z."/>
            <person name="Huo F."/>
            <person name="Miao W."/>
            <person name="Ran C."/>
            <person name="Liu Y."/>
            <person name="Zhang J."/>
            <person name="Feng J."/>
            <person name="Wang M."/>
            <person name="Wang M."/>
            <person name="Wang L."/>
            <person name="Yao B."/>
        </authorList>
    </citation>
    <scope>NUCLEOTIDE SEQUENCE [LARGE SCALE GENOMIC DNA]</scope>
    <source>
        <strain evidence="2">Wuqing</strain>
    </source>
</reference>
<keyword evidence="1" id="KW-0472">Membrane</keyword>
<name>A0A0C2N591_THEKT</name>
<dbReference type="AlphaFoldDB" id="A0A0C2N591"/>
<dbReference type="Proteomes" id="UP000031668">
    <property type="component" value="Unassembled WGS sequence"/>
</dbReference>
<protein>
    <submittedName>
        <fullName evidence="2">Uncharacterized protein</fullName>
    </submittedName>
</protein>
<accession>A0A0C2N591</accession>
<sequence length="207" mass="24022">MAFYSQNEVDYLKINENQNKIELKDNQKHSVRVECNFYDTDRELNIYGCNMSISHSSKNLVFTFGYIYTFKKNIGIFQLPESVSKGFYYGINYRHKLLISIESLKITNIKPQQSDSRSLENGEKWCDVSMKSSKILFCGYTDLNVSAKCEDKSEYSCPSQEVGIKLTRKDGSNLTMPICIISILLLVISTSYNIYIMRKRRPVEIEF</sequence>
<evidence type="ECO:0000313" key="3">
    <source>
        <dbReference type="Proteomes" id="UP000031668"/>
    </source>
</evidence>
<keyword evidence="1" id="KW-0812">Transmembrane</keyword>
<evidence type="ECO:0000256" key="1">
    <source>
        <dbReference type="SAM" id="Phobius"/>
    </source>
</evidence>
<organism evidence="2 3">
    <name type="scientific">Thelohanellus kitauei</name>
    <name type="common">Myxosporean</name>
    <dbReference type="NCBI Taxonomy" id="669202"/>
    <lineage>
        <taxon>Eukaryota</taxon>
        <taxon>Metazoa</taxon>
        <taxon>Cnidaria</taxon>
        <taxon>Myxozoa</taxon>
        <taxon>Myxosporea</taxon>
        <taxon>Bivalvulida</taxon>
        <taxon>Platysporina</taxon>
        <taxon>Myxobolidae</taxon>
        <taxon>Thelohanellus</taxon>
    </lineage>
</organism>
<keyword evidence="3" id="KW-1185">Reference proteome</keyword>